<gene>
    <name evidence="2" type="primary">AVEN_186693_1</name>
    <name evidence="2" type="ORF">NPIL_220061</name>
</gene>
<dbReference type="OrthoDB" id="24997at2759"/>
<dbReference type="Pfam" id="PF07699">
    <property type="entry name" value="Ephrin_rec_like"/>
    <property type="match status" value="1"/>
</dbReference>
<evidence type="ECO:0000313" key="3">
    <source>
        <dbReference type="Proteomes" id="UP000887013"/>
    </source>
</evidence>
<evidence type="ECO:0000313" key="2">
    <source>
        <dbReference type="EMBL" id="GFT80220.1"/>
    </source>
</evidence>
<dbReference type="SUPFAM" id="SSF57184">
    <property type="entry name" value="Growth factor receptor domain"/>
    <property type="match status" value="1"/>
</dbReference>
<dbReference type="Gene3D" id="2.10.50.10">
    <property type="entry name" value="Tumor Necrosis Factor Receptor, subunit A, domain 2"/>
    <property type="match status" value="1"/>
</dbReference>
<name>A0A8X6U6T6_NEPPI</name>
<organism evidence="2 3">
    <name type="scientific">Nephila pilipes</name>
    <name type="common">Giant wood spider</name>
    <name type="synonym">Nephila maculata</name>
    <dbReference type="NCBI Taxonomy" id="299642"/>
    <lineage>
        <taxon>Eukaryota</taxon>
        <taxon>Metazoa</taxon>
        <taxon>Ecdysozoa</taxon>
        <taxon>Arthropoda</taxon>
        <taxon>Chelicerata</taxon>
        <taxon>Arachnida</taxon>
        <taxon>Araneae</taxon>
        <taxon>Araneomorphae</taxon>
        <taxon>Entelegynae</taxon>
        <taxon>Araneoidea</taxon>
        <taxon>Nephilidae</taxon>
        <taxon>Nephila</taxon>
    </lineage>
</organism>
<keyword evidence="3" id="KW-1185">Reference proteome</keyword>
<reference evidence="2" key="1">
    <citation type="submission" date="2020-08" db="EMBL/GenBank/DDBJ databases">
        <title>Multicomponent nature underlies the extraordinary mechanical properties of spider dragline silk.</title>
        <authorList>
            <person name="Kono N."/>
            <person name="Nakamura H."/>
            <person name="Mori M."/>
            <person name="Yoshida Y."/>
            <person name="Ohtoshi R."/>
            <person name="Malay A.D."/>
            <person name="Moran D.A.P."/>
            <person name="Tomita M."/>
            <person name="Numata K."/>
            <person name="Arakawa K."/>
        </authorList>
    </citation>
    <scope>NUCLEOTIDE SEQUENCE</scope>
</reference>
<feature type="domain" description="Tyrosine-protein kinase ephrin type A/B receptor-like" evidence="1">
    <location>
        <begin position="107"/>
        <end position="154"/>
    </location>
</feature>
<dbReference type="SMART" id="SM01411">
    <property type="entry name" value="Ephrin_rec_like"/>
    <property type="match status" value="1"/>
</dbReference>
<dbReference type="Proteomes" id="UP000887013">
    <property type="component" value="Unassembled WGS sequence"/>
</dbReference>
<protein>
    <submittedName>
        <fullName evidence="2">Ephrin_rec_like domain-containing protein</fullName>
    </submittedName>
</protein>
<proteinExistence type="predicted"/>
<dbReference type="InterPro" id="IPR009030">
    <property type="entry name" value="Growth_fac_rcpt_cys_sf"/>
</dbReference>
<dbReference type="EMBL" id="BMAW01022890">
    <property type="protein sequence ID" value="GFT80220.1"/>
    <property type="molecule type" value="Genomic_DNA"/>
</dbReference>
<dbReference type="AlphaFoldDB" id="A0A8X6U6T6"/>
<sequence>MAEVNETPKRPRMSIKRELCKFSIAYEAIAQMADEQCNEECVRVKMFDGLKKAEKIMETELLRMLDSPRGRIKADMKTFDTRHLITCRAGFHLVKSHYKRCFPCLPGHYSEANSVQCSPCDIGYYQEKYGKHECNKCTTGRTTEIMGAKSKDECVSVNSK</sequence>
<comment type="caution">
    <text evidence="2">The sequence shown here is derived from an EMBL/GenBank/DDBJ whole genome shotgun (WGS) entry which is preliminary data.</text>
</comment>
<evidence type="ECO:0000259" key="1">
    <source>
        <dbReference type="Pfam" id="PF07699"/>
    </source>
</evidence>
<dbReference type="InterPro" id="IPR011641">
    <property type="entry name" value="Tyr-kin_ephrin_A/B_rcpt-like"/>
</dbReference>
<accession>A0A8X6U6T6</accession>